<dbReference type="AlphaFoldDB" id="A0A231GTB8"/>
<protein>
    <submittedName>
        <fullName evidence="1">Uncharacterized protein</fullName>
    </submittedName>
</protein>
<organism evidence="1 2">
    <name type="scientific">Nocardia cerradoensis</name>
    <dbReference type="NCBI Taxonomy" id="85688"/>
    <lineage>
        <taxon>Bacteria</taxon>
        <taxon>Bacillati</taxon>
        <taxon>Actinomycetota</taxon>
        <taxon>Actinomycetes</taxon>
        <taxon>Mycobacteriales</taxon>
        <taxon>Nocardiaceae</taxon>
        <taxon>Nocardia</taxon>
    </lineage>
</organism>
<reference evidence="1 2" key="1">
    <citation type="submission" date="2017-07" db="EMBL/GenBank/DDBJ databases">
        <title>First draft Genome Sequence of Nocardia cerradoensis isolated from human infection.</title>
        <authorList>
            <person name="Carrasco G."/>
        </authorList>
    </citation>
    <scope>NUCLEOTIDE SEQUENCE [LARGE SCALE GENOMIC DNA]</scope>
    <source>
        <strain evidence="1 2">CNM20130759</strain>
    </source>
</reference>
<name>A0A231GTB8_9NOCA</name>
<evidence type="ECO:0000313" key="1">
    <source>
        <dbReference type="EMBL" id="OXR39795.1"/>
    </source>
</evidence>
<sequence length="132" mass="14717">MLCEPMERLHHEFHAFFEGVRERTAGEKDLLRNTVVHSAPEPGPDRSVGGIGVGAEQEVVRMNEVVGIVVFVQFRKVVCPGDPEVVRFDADQKELVVIAVVRRPVLVAEQSVPNDQLPAPNLFSQARLVRVR</sequence>
<dbReference type="EMBL" id="NGAF01000064">
    <property type="protein sequence ID" value="OXR39795.1"/>
    <property type="molecule type" value="Genomic_DNA"/>
</dbReference>
<evidence type="ECO:0000313" key="2">
    <source>
        <dbReference type="Proteomes" id="UP000215506"/>
    </source>
</evidence>
<comment type="caution">
    <text evidence="1">The sequence shown here is derived from an EMBL/GenBank/DDBJ whole genome shotgun (WGS) entry which is preliminary data.</text>
</comment>
<proteinExistence type="predicted"/>
<gene>
    <name evidence="1" type="ORF">B7C42_08135</name>
</gene>
<keyword evidence="2" id="KW-1185">Reference proteome</keyword>
<accession>A0A231GTB8</accession>
<dbReference type="Proteomes" id="UP000215506">
    <property type="component" value="Unassembled WGS sequence"/>
</dbReference>